<feature type="transmembrane region" description="Helical" evidence="7">
    <location>
        <begin position="120"/>
        <end position="143"/>
    </location>
</feature>
<feature type="transmembrane region" description="Helical" evidence="7">
    <location>
        <begin position="72"/>
        <end position="91"/>
    </location>
</feature>
<comment type="function">
    <text evidence="7">H(+)-stimulated, divalent metal cation uptake system.</text>
</comment>
<keyword evidence="5 7" id="KW-1133">Transmembrane helix</keyword>
<dbReference type="InterPro" id="IPR001046">
    <property type="entry name" value="NRAMP_fam"/>
</dbReference>
<dbReference type="HAMAP" id="MF_00221">
    <property type="entry name" value="NRAMP"/>
    <property type="match status" value="1"/>
</dbReference>
<dbReference type="PANTHER" id="PTHR11706:SF33">
    <property type="entry name" value="NATURAL RESISTANCE-ASSOCIATED MACROPHAGE PROTEIN 2"/>
    <property type="match status" value="1"/>
</dbReference>
<keyword evidence="7" id="KW-0406">Ion transport</keyword>
<proteinExistence type="inferred from homology"/>
<feature type="transmembrane region" description="Helical" evidence="7">
    <location>
        <begin position="358"/>
        <end position="376"/>
    </location>
</feature>
<evidence type="ECO:0000256" key="3">
    <source>
        <dbReference type="ARBA" id="ARBA00022692"/>
    </source>
</evidence>
<dbReference type="Pfam" id="PF00582">
    <property type="entry name" value="Usp"/>
    <property type="match status" value="1"/>
</dbReference>
<feature type="transmembrane region" description="Helical" evidence="7">
    <location>
        <begin position="181"/>
        <end position="199"/>
    </location>
</feature>
<feature type="transmembrane region" description="Helical" evidence="7">
    <location>
        <begin position="149"/>
        <end position="169"/>
    </location>
</feature>
<feature type="transmembrane region" description="Helical" evidence="7">
    <location>
        <begin position="319"/>
        <end position="338"/>
    </location>
</feature>
<organism evidence="9 10">
    <name type="scientific">Rurimicrobium arvi</name>
    <dbReference type="NCBI Taxonomy" id="2049916"/>
    <lineage>
        <taxon>Bacteria</taxon>
        <taxon>Pseudomonadati</taxon>
        <taxon>Bacteroidota</taxon>
        <taxon>Chitinophagia</taxon>
        <taxon>Chitinophagales</taxon>
        <taxon>Chitinophagaceae</taxon>
        <taxon>Rurimicrobium</taxon>
    </lineage>
</organism>
<dbReference type="NCBIfam" id="NF001923">
    <property type="entry name" value="PRK00701.1"/>
    <property type="match status" value="1"/>
</dbReference>
<dbReference type="NCBIfam" id="TIGR01197">
    <property type="entry name" value="nramp"/>
    <property type="match status" value="1"/>
</dbReference>
<keyword evidence="3 7" id="KW-0812">Transmembrane</keyword>
<dbReference type="EMBL" id="BAABEZ010000024">
    <property type="protein sequence ID" value="GAA4458349.1"/>
    <property type="molecule type" value="Genomic_DNA"/>
</dbReference>
<dbReference type="Gene3D" id="3.40.50.12370">
    <property type="match status" value="1"/>
</dbReference>
<sequence length="639" mass="70260">MLDSSIFAPQENKVRMQHHSDKSLSDVHGSVDPMKRKAGWRRILAFLGPAYLISVGYMDPGNWATDIAGGSAFGYSLIWVLLMSNLMALLLQSLSARLGIVQGKDLAQCNRYYYPRSINFILYILAELAIAACDLAEVLGMAIGLNLLLHIPLLVGVSISVLDTFLLLFLQRLGIRKLEAFIITLVAIIGLCFWIEMWYVKPEPLEVIKGFVPGIPNKAALYIAIGIIGATVMPHNLYLHSALVQTRVTGSDRQSIKRAIRYNIADSAIALNLAFLVNAAILILAAAVFYKAGLHEVASMEEAHQLLAPMLGTRWSSHLFAIALIAAGQSSTVTGTLAGQIVMEGYLSLRINPVIRRLITRLLAVIPAIIVIVVMGETEVNAMLIFSQVILSMQLAFAIIPLIHFVSDRKGMGEFVIGRTTKVISWICAGIIIGLNLWQLTESGREWLTHTDHAWVKILIWLFLAGFVALLAITICYPLILRRQQRHHVMHNRSFDLTGLKPARPFRNIALALDFGAQDANVLSYAMSFAAADTRFFLVHVVESAPANTLGAASKDMESLEDQQILDEYLAAFAARSLTASGNIAYGNRVQAIENFTKTNQADLLIVGSHGHHSVMDILLGETVNTLRHKVNIPVFIAQ</sequence>
<comment type="caution">
    <text evidence="7">Lacks conserved residue(s) required for the propagation of feature annotation.</text>
</comment>
<dbReference type="Pfam" id="PF01566">
    <property type="entry name" value="Nramp"/>
    <property type="match status" value="1"/>
</dbReference>
<evidence type="ECO:0000256" key="6">
    <source>
        <dbReference type="ARBA" id="ARBA00023136"/>
    </source>
</evidence>
<feature type="transmembrane region" description="Helical" evidence="7">
    <location>
        <begin position="382"/>
        <end position="403"/>
    </location>
</feature>
<protein>
    <recommendedName>
        <fullName evidence="7">Divalent metal cation transporter MntH</fullName>
    </recommendedName>
</protein>
<feature type="transmembrane region" description="Helical" evidence="7">
    <location>
        <begin position="423"/>
        <end position="440"/>
    </location>
</feature>
<dbReference type="InterPro" id="IPR006016">
    <property type="entry name" value="UspA"/>
</dbReference>
<evidence type="ECO:0000256" key="7">
    <source>
        <dbReference type="HAMAP-Rule" id="MF_00221"/>
    </source>
</evidence>
<dbReference type="CDD" id="cd00293">
    <property type="entry name" value="USP-like"/>
    <property type="match status" value="1"/>
</dbReference>
<keyword evidence="2 7" id="KW-0813">Transport</keyword>
<dbReference type="NCBIfam" id="NF037982">
    <property type="entry name" value="Nramp_1"/>
    <property type="match status" value="1"/>
</dbReference>
<dbReference type="Proteomes" id="UP001501410">
    <property type="component" value="Unassembled WGS sequence"/>
</dbReference>
<evidence type="ECO:0000259" key="8">
    <source>
        <dbReference type="Pfam" id="PF00582"/>
    </source>
</evidence>
<evidence type="ECO:0000256" key="5">
    <source>
        <dbReference type="ARBA" id="ARBA00022989"/>
    </source>
</evidence>
<accession>A0ABP8N1M5</accession>
<comment type="caution">
    <text evidence="9">The sequence shown here is derived from an EMBL/GenBank/DDBJ whole genome shotgun (WGS) entry which is preliminary data.</text>
</comment>
<dbReference type="SUPFAM" id="SSF52402">
    <property type="entry name" value="Adenine nucleotide alpha hydrolases-like"/>
    <property type="match status" value="1"/>
</dbReference>
<evidence type="ECO:0000256" key="2">
    <source>
        <dbReference type="ARBA" id="ARBA00022448"/>
    </source>
</evidence>
<comment type="subcellular location">
    <subcellularLocation>
        <location evidence="7">Cell membrane</location>
        <topology evidence="7">Multi-pass membrane protein</topology>
    </subcellularLocation>
    <subcellularLocation>
        <location evidence="1">Membrane</location>
        <topology evidence="1">Multi-pass membrane protein</topology>
    </subcellularLocation>
</comment>
<comment type="similarity">
    <text evidence="7">Belongs to the NRAMP family.</text>
</comment>
<evidence type="ECO:0000256" key="1">
    <source>
        <dbReference type="ARBA" id="ARBA00004141"/>
    </source>
</evidence>
<evidence type="ECO:0000313" key="9">
    <source>
        <dbReference type="EMBL" id="GAA4458349.1"/>
    </source>
</evidence>
<keyword evidence="4 7" id="KW-0769">Symport</keyword>
<gene>
    <name evidence="7" type="primary">mntH</name>
    <name evidence="9" type="ORF">GCM10023092_26550</name>
</gene>
<feature type="domain" description="UspA" evidence="8">
    <location>
        <begin position="506"/>
        <end position="637"/>
    </location>
</feature>
<dbReference type="PRINTS" id="PR00447">
    <property type="entry name" value="NATRESASSCMP"/>
</dbReference>
<feature type="transmembrane region" description="Helical" evidence="7">
    <location>
        <begin position="460"/>
        <end position="480"/>
    </location>
</feature>
<evidence type="ECO:0000313" key="10">
    <source>
        <dbReference type="Proteomes" id="UP001501410"/>
    </source>
</evidence>
<dbReference type="PANTHER" id="PTHR11706">
    <property type="entry name" value="SOLUTE CARRIER PROTEIN FAMILY 11 MEMBER"/>
    <property type="match status" value="1"/>
</dbReference>
<name>A0ABP8N1M5_9BACT</name>
<feature type="transmembrane region" description="Helical" evidence="7">
    <location>
        <begin position="260"/>
        <end position="290"/>
    </location>
</feature>
<evidence type="ECO:0000256" key="4">
    <source>
        <dbReference type="ARBA" id="ARBA00022847"/>
    </source>
</evidence>
<keyword evidence="7" id="KW-1003">Cell membrane</keyword>
<keyword evidence="10" id="KW-1185">Reference proteome</keyword>
<reference evidence="10" key="1">
    <citation type="journal article" date="2019" name="Int. J. Syst. Evol. Microbiol.">
        <title>The Global Catalogue of Microorganisms (GCM) 10K type strain sequencing project: providing services to taxonomists for standard genome sequencing and annotation.</title>
        <authorList>
            <consortium name="The Broad Institute Genomics Platform"/>
            <consortium name="The Broad Institute Genome Sequencing Center for Infectious Disease"/>
            <person name="Wu L."/>
            <person name="Ma J."/>
        </authorList>
    </citation>
    <scope>NUCLEOTIDE SEQUENCE [LARGE SCALE GENOMIC DNA]</scope>
    <source>
        <strain evidence="10">JCM 31921</strain>
    </source>
</reference>
<feature type="transmembrane region" description="Helical" evidence="7">
    <location>
        <begin position="43"/>
        <end position="60"/>
    </location>
</feature>
<keyword evidence="6 7" id="KW-0472">Membrane</keyword>
<feature type="transmembrane region" description="Helical" evidence="7">
    <location>
        <begin position="219"/>
        <end position="239"/>
    </location>
</feature>